<dbReference type="KEGG" id="pdq:CL55_00003920"/>
<dbReference type="RefSeq" id="WP_052728706.1">
    <property type="nucleotide sequence ID" value="NZ_CP007501.1"/>
</dbReference>
<organism evidence="2 3">
    <name type="scientific">Polynucleobacter duraquae</name>
    <dbReference type="NCBI Taxonomy" id="1835254"/>
    <lineage>
        <taxon>Bacteria</taxon>
        <taxon>Pseudomonadati</taxon>
        <taxon>Pseudomonadota</taxon>
        <taxon>Betaproteobacteria</taxon>
        <taxon>Burkholderiales</taxon>
        <taxon>Burkholderiaceae</taxon>
        <taxon>Polynucleobacter</taxon>
    </lineage>
</organism>
<protein>
    <submittedName>
        <fullName evidence="2">Uncharacterized protein</fullName>
    </submittedName>
</protein>
<evidence type="ECO:0000313" key="3">
    <source>
        <dbReference type="Proteomes" id="UP000061135"/>
    </source>
</evidence>
<evidence type="ECO:0000256" key="1">
    <source>
        <dbReference type="SAM" id="MobiDB-lite"/>
    </source>
</evidence>
<evidence type="ECO:0000313" key="2">
    <source>
        <dbReference type="EMBL" id="AKD24725.1"/>
    </source>
</evidence>
<dbReference type="PATRIC" id="fig|576611.7.peg.393"/>
<name>A0A0E3ZK94_9BURK</name>
<dbReference type="HOGENOM" id="CLU_176995_0_0_4"/>
<feature type="region of interest" description="Disordered" evidence="1">
    <location>
        <begin position="49"/>
        <end position="105"/>
    </location>
</feature>
<dbReference type="Proteomes" id="UP000061135">
    <property type="component" value="Chromosome"/>
</dbReference>
<dbReference type="OrthoDB" id="9133889at2"/>
<feature type="compositionally biased region" description="Polar residues" evidence="1">
    <location>
        <begin position="62"/>
        <end position="71"/>
    </location>
</feature>
<reference evidence="2 3" key="1">
    <citation type="submission" date="2014-03" db="EMBL/GenBank/DDBJ databases">
        <title>Genome of Polynucleobacter strain MWH-MoK4.</title>
        <authorList>
            <person name="Hahn M.W."/>
        </authorList>
    </citation>
    <scope>NUCLEOTIDE SEQUENCE [LARGE SCALE GENOMIC DNA]</scope>
    <source>
        <strain evidence="2 3">MWH-MoK4</strain>
    </source>
</reference>
<dbReference type="EMBL" id="CP007501">
    <property type="protein sequence ID" value="AKD24725.1"/>
    <property type="molecule type" value="Genomic_DNA"/>
</dbReference>
<gene>
    <name evidence="2" type="ORF">CL55_00003920</name>
</gene>
<proteinExistence type="predicted"/>
<dbReference type="STRING" id="1835254.CL55_00003920"/>
<sequence>MNISIRLKAITLFRATLCFVFPITVIAQTFSPYTPKQIQEFNNQPIAPAETPAGPVYLESPPVSQKPNASIDSHYIKNPDGEEQAEAQGAESSAPFEPIPTTFTF</sequence>
<keyword evidence="3" id="KW-1185">Reference proteome</keyword>
<dbReference type="AlphaFoldDB" id="A0A0E3ZK94"/>
<accession>A0A0E3ZK94</accession>